<dbReference type="Pfam" id="PF00620">
    <property type="entry name" value="RhoGAP"/>
    <property type="match status" value="1"/>
</dbReference>
<dbReference type="SUPFAM" id="SSF52087">
    <property type="entry name" value="CRAL/TRIO domain"/>
    <property type="match status" value="1"/>
</dbReference>
<dbReference type="GO" id="GO:0005096">
    <property type="term" value="F:GTPase activator activity"/>
    <property type="evidence" value="ECO:0007669"/>
    <property type="project" value="TreeGrafter"/>
</dbReference>
<dbReference type="InterPro" id="IPR001251">
    <property type="entry name" value="CRAL-TRIO_dom"/>
</dbReference>
<dbReference type="InterPro" id="IPR008936">
    <property type="entry name" value="Rho_GTPase_activation_prot"/>
</dbReference>
<dbReference type="PROSITE" id="PS50238">
    <property type="entry name" value="RHOGAP"/>
    <property type="match status" value="1"/>
</dbReference>
<dbReference type="SUPFAM" id="SSF48350">
    <property type="entry name" value="GTPase activation domain, GAP"/>
    <property type="match status" value="1"/>
</dbReference>
<name>A0A1X2H6C9_SYNRA</name>
<feature type="domain" description="Rho-GAP" evidence="1">
    <location>
        <begin position="185"/>
        <end position="396"/>
    </location>
</feature>
<dbReference type="SMART" id="SM00324">
    <property type="entry name" value="RhoGAP"/>
    <property type="match status" value="1"/>
</dbReference>
<dbReference type="CDD" id="cd00170">
    <property type="entry name" value="SEC14"/>
    <property type="match status" value="1"/>
</dbReference>
<dbReference type="Gene3D" id="3.40.525.10">
    <property type="entry name" value="CRAL-TRIO lipid binding domain"/>
    <property type="match status" value="1"/>
</dbReference>
<dbReference type="STRING" id="13706.A0A1X2H6C9"/>
<reference evidence="2 3" key="1">
    <citation type="submission" date="2016-07" db="EMBL/GenBank/DDBJ databases">
        <title>Pervasive Adenine N6-methylation of Active Genes in Fungi.</title>
        <authorList>
            <consortium name="DOE Joint Genome Institute"/>
            <person name="Mondo S.J."/>
            <person name="Dannebaum R.O."/>
            <person name="Kuo R.C."/>
            <person name="Labutti K."/>
            <person name="Haridas S."/>
            <person name="Kuo A."/>
            <person name="Salamov A."/>
            <person name="Ahrendt S.R."/>
            <person name="Lipzen A."/>
            <person name="Sullivan W."/>
            <person name="Andreopoulos W.B."/>
            <person name="Clum A."/>
            <person name="Lindquist E."/>
            <person name="Daum C."/>
            <person name="Ramamoorthy G.K."/>
            <person name="Gryganskyi A."/>
            <person name="Culley D."/>
            <person name="Magnuson J.K."/>
            <person name="James T.Y."/>
            <person name="O'Malley M.A."/>
            <person name="Stajich J.E."/>
            <person name="Spatafora J.W."/>
            <person name="Visel A."/>
            <person name="Grigoriev I.V."/>
        </authorList>
    </citation>
    <scope>NUCLEOTIDE SEQUENCE [LARGE SCALE GENOMIC DNA]</scope>
    <source>
        <strain evidence="2 3">NRRL 2496</strain>
    </source>
</reference>
<gene>
    <name evidence="2" type="ORF">BCR43DRAFT_551813</name>
</gene>
<comment type="caution">
    <text evidence="2">The sequence shown here is derived from an EMBL/GenBank/DDBJ whole genome shotgun (WGS) entry which is preliminary data.</text>
</comment>
<accession>A0A1X2H6C9</accession>
<proteinExistence type="predicted"/>
<dbReference type="FunCoup" id="A0A1X2H6C9">
    <property type="interactions" value="432"/>
</dbReference>
<evidence type="ECO:0000313" key="2">
    <source>
        <dbReference type="EMBL" id="ORY94038.1"/>
    </source>
</evidence>
<protein>
    <submittedName>
        <fullName evidence="2">Rho GTPase activation protein</fullName>
    </submittedName>
</protein>
<dbReference type="InParanoid" id="A0A1X2H6C9"/>
<dbReference type="InterPro" id="IPR036865">
    <property type="entry name" value="CRAL-TRIO_dom_sf"/>
</dbReference>
<dbReference type="GO" id="GO:0007264">
    <property type="term" value="P:small GTPase-mediated signal transduction"/>
    <property type="evidence" value="ECO:0007669"/>
    <property type="project" value="TreeGrafter"/>
</dbReference>
<dbReference type="AlphaFoldDB" id="A0A1X2H6C9"/>
<evidence type="ECO:0000313" key="3">
    <source>
        <dbReference type="Proteomes" id="UP000242180"/>
    </source>
</evidence>
<dbReference type="GO" id="GO:0005737">
    <property type="term" value="C:cytoplasm"/>
    <property type="evidence" value="ECO:0007669"/>
    <property type="project" value="TreeGrafter"/>
</dbReference>
<dbReference type="Proteomes" id="UP000242180">
    <property type="component" value="Unassembled WGS sequence"/>
</dbReference>
<dbReference type="Gene3D" id="1.10.555.10">
    <property type="entry name" value="Rho GTPase activation protein"/>
    <property type="match status" value="1"/>
</dbReference>
<dbReference type="Pfam" id="PF13716">
    <property type="entry name" value="CRAL_TRIO_2"/>
    <property type="match status" value="1"/>
</dbReference>
<dbReference type="CDD" id="cd00159">
    <property type="entry name" value="RhoGAP"/>
    <property type="match status" value="1"/>
</dbReference>
<dbReference type="OrthoDB" id="19923at2759"/>
<evidence type="ECO:0000259" key="1">
    <source>
        <dbReference type="PROSITE" id="PS50238"/>
    </source>
</evidence>
<dbReference type="PANTHER" id="PTHR45808">
    <property type="entry name" value="RHO GTPASE-ACTIVATING PROTEIN 68F"/>
    <property type="match status" value="1"/>
</dbReference>
<dbReference type="InterPro" id="IPR000198">
    <property type="entry name" value="RhoGAP_dom"/>
</dbReference>
<dbReference type="PANTHER" id="PTHR45808:SF2">
    <property type="entry name" value="RHO GTPASE-ACTIVATING PROTEIN 68F"/>
    <property type="match status" value="1"/>
</dbReference>
<organism evidence="2 3">
    <name type="scientific">Syncephalastrum racemosum</name>
    <name type="common">Filamentous fungus</name>
    <dbReference type="NCBI Taxonomy" id="13706"/>
    <lineage>
        <taxon>Eukaryota</taxon>
        <taxon>Fungi</taxon>
        <taxon>Fungi incertae sedis</taxon>
        <taxon>Mucoromycota</taxon>
        <taxon>Mucoromycotina</taxon>
        <taxon>Mucoromycetes</taxon>
        <taxon>Mucorales</taxon>
        <taxon>Syncephalastraceae</taxon>
        <taxon>Syncephalastrum</taxon>
    </lineage>
</organism>
<keyword evidence="3" id="KW-1185">Reference proteome</keyword>
<dbReference type="OMA" id="SHNPDCD"/>
<dbReference type="EMBL" id="MCGN01000008">
    <property type="protein sequence ID" value="ORY94038.1"/>
    <property type="molecule type" value="Genomic_DNA"/>
</dbReference>
<sequence>MSSIQPLSPSSPEYKAISSFNIIYEAGLDGDSRPVLVLSACHLPDPATINYDLILADEFVENDYVLVFFSAPATFRPPWLWLLKAYRALDRKYKKNLKALYVVHLVRSYRMIFDLANKITSPKFARKLHYYSTLQELYGAIQLSSQFIPQQVIQYDNQLPPVAPPRRTSVPATPARPLPSLAYGLSLEALAKQEDCEGDAAYVPSLVLRLTDHLRSHGLDKEGLFRKSPSSDELHYVKEALNRGEHVDLTRYGVDLTASLLKIFFMELPEPLISTQLCTDLGKLPDALACSPEEMQAIRDKLQEAYADKPLSRNLLRHLMSFLREVVEHVDQNRMNVHNLAVVFTPSLVREASAKVDSKAPSTQEAAMAAAAVYMKQMNEGMALTQFLISAGEQLFL</sequence>